<evidence type="ECO:0000256" key="11">
    <source>
        <dbReference type="ARBA" id="ARBA00023200"/>
    </source>
</evidence>
<feature type="region of interest" description="Disordered" evidence="14">
    <location>
        <begin position="772"/>
        <end position="795"/>
    </location>
</feature>
<keyword evidence="13" id="KW-1075">Inhibition of eukaryotic host translation factors by virus</keyword>
<proteinExistence type="predicted"/>
<feature type="compositionally biased region" description="Basic and acidic residues" evidence="14">
    <location>
        <begin position="162"/>
        <end position="181"/>
    </location>
</feature>
<keyword evidence="11" id="KW-1035">Host cytoplasm</keyword>
<keyword evidence="8" id="KW-0426">Late protein</keyword>
<keyword evidence="2" id="KW-0488">Methylation</keyword>
<evidence type="ECO:0000256" key="13">
    <source>
        <dbReference type="ARBA" id="ARBA00023325"/>
    </source>
</evidence>
<name>A0A7T4V7B6_9ADEN</name>
<dbReference type="Pfam" id="PF02438">
    <property type="entry name" value="Adeno_100"/>
    <property type="match status" value="1"/>
</dbReference>
<dbReference type="InterPro" id="IPR003381">
    <property type="entry name" value="L4"/>
</dbReference>
<feature type="compositionally biased region" description="Acidic residues" evidence="14">
    <location>
        <begin position="104"/>
        <end position="121"/>
    </location>
</feature>
<keyword evidence="6" id="KW-1193">Eukaryotic host translation shutoff by virus</keyword>
<keyword evidence="10" id="KW-0143">Chaperone</keyword>
<evidence type="ECO:0000256" key="10">
    <source>
        <dbReference type="ARBA" id="ARBA00023186"/>
    </source>
</evidence>
<keyword evidence="1" id="KW-0813">Transport</keyword>
<keyword evidence="5" id="KW-1155">Translational shunt</keyword>
<evidence type="ECO:0000256" key="12">
    <source>
        <dbReference type="ARBA" id="ARBA00023247"/>
    </source>
</evidence>
<evidence type="ECO:0000256" key="8">
    <source>
        <dbReference type="ARBA" id="ARBA00022921"/>
    </source>
</evidence>
<feature type="compositionally biased region" description="Basic and acidic residues" evidence="14">
    <location>
        <begin position="130"/>
        <end position="149"/>
    </location>
</feature>
<feature type="compositionally biased region" description="Basic and acidic residues" evidence="14">
    <location>
        <begin position="903"/>
        <end position="914"/>
    </location>
</feature>
<organism evidence="15">
    <name type="scientific">Pacific black duck aviadenovirus</name>
    <dbReference type="NCBI Taxonomy" id="2798287"/>
    <lineage>
        <taxon>Viruses</taxon>
        <taxon>Varidnaviria</taxon>
        <taxon>Bamfordvirae</taxon>
        <taxon>Preplasmiviricota</taxon>
        <taxon>Polisuviricotina</taxon>
        <taxon>Pharingeaviricetes</taxon>
        <taxon>Rowavirales</taxon>
        <taxon>Adenoviridae</taxon>
        <taxon>Aviadenovirus</taxon>
    </lineage>
</organism>
<keyword evidence="3" id="KW-0597">Phosphoprotein</keyword>
<keyword evidence="7" id="KW-0694">RNA-binding</keyword>
<feature type="region of interest" description="Disordered" evidence="14">
    <location>
        <begin position="890"/>
        <end position="914"/>
    </location>
</feature>
<evidence type="ECO:0000256" key="2">
    <source>
        <dbReference type="ARBA" id="ARBA00022481"/>
    </source>
</evidence>
<evidence type="ECO:0000256" key="5">
    <source>
        <dbReference type="ARBA" id="ARBA00022586"/>
    </source>
</evidence>
<sequence length="914" mass="105325">MGINGKEKSKLILQLIFKHIVEEGKWSEFTTYLISEAKREMRVELGDDFYTIGVEKASDRLVEKLGEHSSVLLAYRAEEVILEMDEPSNNTTVSDTESDKESGTEEFYDTPDTLKEDESEYNEPRNTVESIKDENAEKEIDKKYATSDKNEEEDDIDPTIQEVEHEEERDVPVPPCERDLESDQSDSNDMDDKENRYEIPSGAEIKSHLNRMAAMLSNALKDSTMSSEIITIEEISRQLEHFIFNPPISTPTEFKDVRHNFYPPFAIPKAICNYHIFTMTAPIPRSCKANRYGTDIYEKARTSNYFRRLPKWRVGVTIEDGLGNDVTPIGELKDEVKLVPLKEDIARLQWVKSKCDHVTYFGYPSLHLPPKISCMLMETLLHPFSQDGQNVEKSMPAISDDELAVIVDPEGKMSTKELYGAIDKKRAMMLMAVRIGCQLNLMERVFRDPSMIKKCHECLHHTFHHGYVSVVRDVAKVNLSNFITFHGVTHNNPLNNCIVTKLCEGIDREDLILDSIYLFLVLTWQTGMGMWNQAIDDNTVQIYREVFTKFKRQIYALPSVSAMSNIIVDLIMDGNRLVEELRKSLPNFISMTQISNFRNFIMERSNMPSIIVPMYPSDFIPLLFKQSTMALWDQVYLLQIAFFFMNHGGYLWEPTDDTPNQKSYCPCNLCSPHRMPLDNHALHNEMLAIGTFEFQNEEGKSFKLTPELWTNAYLDKFIATDYNPFHVMWYRDHKDTFKSQLSACVTSSPEIFALVRQIHESREEFIRTKGRGVYKDPSTGEELTCSRPGSVEGPTISTPIAHKLGRIKEKNSTFKPIRDLSDRHDSEAHRYDERNDCSEGGRRMGIHRKHGHVFRNRGYCRGRGSVYRVLRRPDRIPTPGPSYSTEIEIEEKNSTTDASELTEEIKKDECRTEC</sequence>
<accession>A0A7T4V7B6</accession>
<dbReference type="GO" id="GO:0039606">
    <property type="term" value="P:symbiont-mediated suppression of host translation initiation"/>
    <property type="evidence" value="ECO:0007669"/>
    <property type="project" value="UniProtKB-KW"/>
</dbReference>
<feature type="region of interest" description="Disordered" evidence="14">
    <location>
        <begin position="85"/>
        <end position="195"/>
    </location>
</feature>
<reference evidence="15" key="1">
    <citation type="journal article" date="2020" name="Sci. Rep.">
        <title>Metagenomic characterisation of additional and novel avian viruses from Australian wild ducks.</title>
        <authorList>
            <person name="Vibin J."/>
            <person name="Chamings A."/>
            <person name="Klaassen M."/>
            <person name="Alexandersen S."/>
        </authorList>
    </citation>
    <scope>NUCLEOTIDE SEQUENCE</scope>
    <source>
        <strain evidence="15">PBDAdV/PBD12.16-AU-2016</strain>
    </source>
</reference>
<protein>
    <submittedName>
        <fullName evidence="15">100K protein</fullName>
    </submittedName>
</protein>
<dbReference type="GO" id="GO:0039657">
    <property type="term" value="P:symbiont-mediated suppression of host gene expression"/>
    <property type="evidence" value="ECO:0007669"/>
    <property type="project" value="UniProtKB-KW"/>
</dbReference>
<evidence type="ECO:0000256" key="7">
    <source>
        <dbReference type="ARBA" id="ARBA00022884"/>
    </source>
</evidence>
<feature type="compositionally biased region" description="Acidic residues" evidence="14">
    <location>
        <begin position="182"/>
        <end position="192"/>
    </location>
</feature>
<dbReference type="GO" id="GO:0039704">
    <property type="term" value="P:viral translational shunt"/>
    <property type="evidence" value="ECO:0007669"/>
    <property type="project" value="InterPro"/>
</dbReference>
<evidence type="ECO:0000313" key="15">
    <source>
        <dbReference type="EMBL" id="QQD36945.1"/>
    </source>
</evidence>
<keyword evidence="9" id="KW-1190">Host gene expression shutoff by virus</keyword>
<dbReference type="GO" id="GO:0003723">
    <property type="term" value="F:RNA binding"/>
    <property type="evidence" value="ECO:0007669"/>
    <property type="project" value="UniProtKB-KW"/>
</dbReference>
<keyword evidence="12" id="KW-1262">Eukaryotic host gene expression shutoff by virus</keyword>
<evidence type="ECO:0000256" key="4">
    <source>
        <dbReference type="ARBA" id="ARBA00022581"/>
    </source>
</evidence>
<evidence type="ECO:0000256" key="3">
    <source>
        <dbReference type="ARBA" id="ARBA00022553"/>
    </source>
</evidence>
<keyword evidence="4" id="KW-0945">Host-virus interaction</keyword>
<evidence type="ECO:0000256" key="9">
    <source>
        <dbReference type="ARBA" id="ARBA00022995"/>
    </source>
</evidence>
<dbReference type="EMBL" id="MT894382">
    <property type="protein sequence ID" value="QQD36945.1"/>
    <property type="molecule type" value="Genomic_DNA"/>
</dbReference>
<evidence type="ECO:0000256" key="1">
    <source>
        <dbReference type="ARBA" id="ARBA00022448"/>
    </source>
</evidence>
<evidence type="ECO:0000256" key="14">
    <source>
        <dbReference type="SAM" id="MobiDB-lite"/>
    </source>
</evidence>
<evidence type="ECO:0000256" key="6">
    <source>
        <dbReference type="ARBA" id="ARBA00022809"/>
    </source>
</evidence>